<reference evidence="2" key="1">
    <citation type="journal article" date="2011" name="Plant Physiol.">
        <title>Comprehensive sequence analysis of 24,783 barley full-length cDNAs derived from 12 clone libraries.</title>
        <authorList>
            <person name="Matsumoto T."/>
            <person name="Tanaka T."/>
            <person name="Sakai H."/>
            <person name="Amano N."/>
            <person name="Kanamori H."/>
            <person name="Kurita K."/>
            <person name="Kikuta A."/>
            <person name="Kamiya K."/>
            <person name="Yamamoto M."/>
            <person name="Ikawa H."/>
            <person name="Fujii N."/>
            <person name="Hori K."/>
            <person name="Itoh T."/>
            <person name="Sato K."/>
        </authorList>
    </citation>
    <scope>NUCLEOTIDE SEQUENCE</scope>
    <source>
        <tissue evidence="2">Leaf</tissue>
    </source>
</reference>
<evidence type="ECO:0000256" key="1">
    <source>
        <dbReference type="SAM" id="MobiDB-lite"/>
    </source>
</evidence>
<sequence>PRPLHLLPPRPRHPPPPPPAGGGGARRGVVPAGGGVGGARGRGGAAAGGGRRRGAPLHRDGLRRRHLPQHAAAQRRTHHHGPRGRAGARRRVLPLGHPRRRPGLLRHVRPRLRRAPLPPHLPQGARSAASISARVARPPRPTGFVRAVLIAVVRFEQDDFVPGKKLGEGAFGVVYKASLSDPKVADKVNTCDFDTCMCMFRFSFW</sequence>
<name>F2D764_HORVV</name>
<dbReference type="InterPro" id="IPR011009">
    <property type="entry name" value="Kinase-like_dom_sf"/>
</dbReference>
<dbReference type="AlphaFoldDB" id="F2D764"/>
<feature type="region of interest" description="Disordered" evidence="1">
    <location>
        <begin position="114"/>
        <end position="134"/>
    </location>
</feature>
<protein>
    <submittedName>
        <fullName evidence="2">Predicted protein</fullName>
    </submittedName>
</protein>
<dbReference type="SUPFAM" id="SSF56112">
    <property type="entry name" value="Protein kinase-like (PK-like)"/>
    <property type="match status" value="1"/>
</dbReference>
<feature type="compositionally biased region" description="Low complexity" evidence="1">
    <location>
        <begin position="125"/>
        <end position="134"/>
    </location>
</feature>
<evidence type="ECO:0000313" key="2">
    <source>
        <dbReference type="EMBL" id="BAJ90935.1"/>
    </source>
</evidence>
<accession>F2D764</accession>
<feature type="compositionally biased region" description="Basic residues" evidence="1">
    <location>
        <begin position="50"/>
        <end position="90"/>
    </location>
</feature>
<feature type="compositionally biased region" description="Gly residues" evidence="1">
    <location>
        <begin position="21"/>
        <end position="49"/>
    </location>
</feature>
<organism evidence="2">
    <name type="scientific">Hordeum vulgare subsp. vulgare</name>
    <name type="common">Domesticated barley</name>
    <dbReference type="NCBI Taxonomy" id="112509"/>
    <lineage>
        <taxon>Eukaryota</taxon>
        <taxon>Viridiplantae</taxon>
        <taxon>Streptophyta</taxon>
        <taxon>Embryophyta</taxon>
        <taxon>Tracheophyta</taxon>
        <taxon>Spermatophyta</taxon>
        <taxon>Magnoliopsida</taxon>
        <taxon>Liliopsida</taxon>
        <taxon>Poales</taxon>
        <taxon>Poaceae</taxon>
        <taxon>BOP clade</taxon>
        <taxon>Pooideae</taxon>
        <taxon>Triticodae</taxon>
        <taxon>Triticeae</taxon>
        <taxon>Hordeinae</taxon>
        <taxon>Hordeum</taxon>
    </lineage>
</organism>
<feature type="compositionally biased region" description="Pro residues" evidence="1">
    <location>
        <begin position="1"/>
        <end position="20"/>
    </location>
</feature>
<proteinExistence type="evidence at transcript level"/>
<feature type="region of interest" description="Disordered" evidence="1">
    <location>
        <begin position="1"/>
        <end position="90"/>
    </location>
</feature>
<dbReference type="EMBL" id="AK359726">
    <property type="protein sequence ID" value="BAJ90935.1"/>
    <property type="molecule type" value="mRNA"/>
</dbReference>
<feature type="non-terminal residue" evidence="2">
    <location>
        <position position="1"/>
    </location>
</feature>